<dbReference type="AlphaFoldDB" id="A0A2S1YHS2"/>
<keyword evidence="2" id="KW-1185">Reference proteome</keyword>
<accession>A0A2S1YHS2</accession>
<dbReference type="InterPro" id="IPR011473">
    <property type="entry name" value="DUF1579"/>
</dbReference>
<evidence type="ECO:0008006" key="3">
    <source>
        <dbReference type="Google" id="ProtNLM"/>
    </source>
</evidence>
<sequence>MKKITATLVIITLCFISCKKEVKTEIEPVKVSDSIKTEEPVVEETSAVEPVDSAAQAKAWQDFATPGEPHKWMADEAGTWNCEMTFWYEPNGKPEKASSVATIKMILGGRYQESNYVGKIMGAPFEGKSTLAFNNASKEYTSTFIDNMGTGMMVGIGKYDESTKSATFKGEFTDPVTGKKNPYREVYTIVDPKTRKMEMFDTKNGTEYKSMEILMKKK</sequence>
<dbReference type="RefSeq" id="WP_109191156.1">
    <property type="nucleotide sequence ID" value="NZ_CP029255.1"/>
</dbReference>
<evidence type="ECO:0000313" key="1">
    <source>
        <dbReference type="EMBL" id="AWK03592.1"/>
    </source>
</evidence>
<proteinExistence type="predicted"/>
<reference evidence="1 2" key="1">
    <citation type="submission" date="2018-05" db="EMBL/GenBank/DDBJ databases">
        <title>Genome sequencing of Flavobacterium sp. HYN0056.</title>
        <authorList>
            <person name="Yi H."/>
            <person name="Baek C."/>
        </authorList>
    </citation>
    <scope>NUCLEOTIDE SEQUENCE [LARGE SCALE GENOMIC DNA]</scope>
    <source>
        <strain evidence="1 2">HYN0056</strain>
    </source>
</reference>
<protein>
    <recommendedName>
        <fullName evidence="3">DUF1579 domain-containing protein</fullName>
    </recommendedName>
</protein>
<evidence type="ECO:0000313" key="2">
    <source>
        <dbReference type="Proteomes" id="UP000245250"/>
    </source>
</evidence>
<dbReference type="Proteomes" id="UP000245250">
    <property type="component" value="Chromosome"/>
</dbReference>
<organism evidence="1 2">
    <name type="scientific">Flavobacterium crocinum</name>
    <dbReference type="NCBI Taxonomy" id="2183896"/>
    <lineage>
        <taxon>Bacteria</taxon>
        <taxon>Pseudomonadati</taxon>
        <taxon>Bacteroidota</taxon>
        <taxon>Flavobacteriia</taxon>
        <taxon>Flavobacteriales</taxon>
        <taxon>Flavobacteriaceae</taxon>
        <taxon>Flavobacterium</taxon>
    </lineage>
</organism>
<name>A0A2S1YHS2_9FLAO</name>
<dbReference type="OrthoDB" id="277821at2"/>
<dbReference type="KEGG" id="fcr:HYN56_04890"/>
<gene>
    <name evidence="1" type="ORF">HYN56_04890</name>
</gene>
<dbReference type="EMBL" id="CP029255">
    <property type="protein sequence ID" value="AWK03592.1"/>
    <property type="molecule type" value="Genomic_DNA"/>
</dbReference>
<dbReference type="Pfam" id="PF07617">
    <property type="entry name" value="DUF1579"/>
    <property type="match status" value="1"/>
</dbReference>